<accession>A0AAV9JEW5</accession>
<dbReference type="Proteomes" id="UP001324427">
    <property type="component" value="Unassembled WGS sequence"/>
</dbReference>
<name>A0AAV9JEW5_9PEZI</name>
<evidence type="ECO:0000313" key="2">
    <source>
        <dbReference type="Proteomes" id="UP001324427"/>
    </source>
</evidence>
<dbReference type="EMBL" id="JAVFHQ010000031">
    <property type="protein sequence ID" value="KAK4543576.1"/>
    <property type="molecule type" value="Genomic_DNA"/>
</dbReference>
<keyword evidence="2" id="KW-1185">Reference proteome</keyword>
<dbReference type="AlphaFoldDB" id="A0AAV9JEW5"/>
<proteinExistence type="predicted"/>
<sequence length="456" mass="51964">MLRRIHIRLSSPEKLQHDVERWLQLLLSNDSLRHVRRVEVEGCLKITAADKPGERHESWLKDYDEDDVFAETPYRVGGYIDYESSKAVQDNDRVYGQEVLEAWTNYSDLSALQTLKLRQETDHSLFNWAVSYGDFGSLTTLILEVDHYDYSRTWTDPKWDVVVPFFQSLRPLRNLQVDTQLGLQFLDAILERHGCALRRLWLLYSPRMREERSATATANEVHRILQLCPGLEDLMLTVPRSKGDGDEIAIYRSLGQHPRLRRLALTLDCSGPHTELESLDSIPSDDEELYGLVRVDDTFDGQRLRGANVHSALVNTAVDGDLATSIFRAISQATAPGAFRLATLQLAVAGGASAFLPPNGMTESFTSDLLRVLGRSWLCEPHPRDDKKDEVVVTELDQAARERAEEDVGTKLWEYGTVLRKIWPKGEDDDWRKDWRSFPLQDADDSVSAWVEAQKA</sequence>
<organism evidence="1 2">
    <name type="scientific">Oleoguttula mirabilis</name>
    <dbReference type="NCBI Taxonomy" id="1507867"/>
    <lineage>
        <taxon>Eukaryota</taxon>
        <taxon>Fungi</taxon>
        <taxon>Dikarya</taxon>
        <taxon>Ascomycota</taxon>
        <taxon>Pezizomycotina</taxon>
        <taxon>Dothideomycetes</taxon>
        <taxon>Dothideomycetidae</taxon>
        <taxon>Mycosphaerellales</taxon>
        <taxon>Teratosphaeriaceae</taxon>
        <taxon>Oleoguttula</taxon>
    </lineage>
</organism>
<gene>
    <name evidence="1" type="ORF">LTR36_005471</name>
</gene>
<comment type="caution">
    <text evidence="1">The sequence shown here is derived from an EMBL/GenBank/DDBJ whole genome shotgun (WGS) entry which is preliminary data.</text>
</comment>
<evidence type="ECO:0000313" key="1">
    <source>
        <dbReference type="EMBL" id="KAK4543576.1"/>
    </source>
</evidence>
<reference evidence="1 2" key="1">
    <citation type="submission" date="2021-11" db="EMBL/GenBank/DDBJ databases">
        <title>Black yeast isolated from Biological Soil Crust.</title>
        <authorList>
            <person name="Kurbessoian T."/>
        </authorList>
    </citation>
    <scope>NUCLEOTIDE SEQUENCE [LARGE SCALE GENOMIC DNA]</scope>
    <source>
        <strain evidence="1 2">CCFEE 5522</strain>
    </source>
</reference>
<protein>
    <submittedName>
        <fullName evidence="1">Uncharacterized protein</fullName>
    </submittedName>
</protein>